<dbReference type="RefSeq" id="WP_062656756.1">
    <property type="nucleotide sequence ID" value="NZ_BCSY01000039.1"/>
</dbReference>
<dbReference type="InterPro" id="IPR006140">
    <property type="entry name" value="D-isomer_DH_NAD-bd"/>
</dbReference>
<dbReference type="GO" id="GO:0003714">
    <property type="term" value="F:transcription corepressor activity"/>
    <property type="evidence" value="ECO:0007669"/>
    <property type="project" value="InterPro"/>
</dbReference>
<dbReference type="SUPFAM" id="SSF51735">
    <property type="entry name" value="NAD(P)-binding Rossmann-fold domains"/>
    <property type="match status" value="1"/>
</dbReference>
<dbReference type="Proteomes" id="UP000069443">
    <property type="component" value="Unassembled WGS sequence"/>
</dbReference>
<keyword evidence="8" id="KW-1185">Reference proteome</keyword>
<evidence type="ECO:0000259" key="5">
    <source>
        <dbReference type="Pfam" id="PF00389"/>
    </source>
</evidence>
<comment type="similarity">
    <text evidence="1 4">Belongs to the D-isomer specific 2-hydroxyacid dehydrogenase family.</text>
</comment>
<gene>
    <name evidence="7" type="ORF">RMCC_2551</name>
</gene>
<sequence>MHAPLAVYTDLDDGDDPTVGMGLLRANGFEVAYAQSRDPDVIAAAARDAEALLVGYAPVDDALLERLPKLRIISLLSNGSDNVDVEAASRRGIWVATVGPVASEEVATHAWALTLALIRRLPFFMGSGVEHPWEARPVEAPRRLSELTIGILGLGSIGRRYGEFASAAAHRVVAAQRPGSVPVPGVEMAPYAEVLAISDVLGVFLPLTDDTRGLLDAHAYARMPRGAHVVNVSRGAVVDAEALLAAVDSGHLAGAALDVFAQEPLPASHPLLGHPRVITTPHVGFLSDATDAEYVRRQADAVVSWRTSGRPDRAINRLAVRS</sequence>
<accession>A0A117IA10</accession>
<dbReference type="Gene3D" id="3.40.50.720">
    <property type="entry name" value="NAD(P)-binding Rossmann-like Domain"/>
    <property type="match status" value="2"/>
</dbReference>
<feature type="domain" description="D-isomer specific 2-hydroxyacid dehydrogenase catalytic" evidence="5">
    <location>
        <begin position="19"/>
        <end position="316"/>
    </location>
</feature>
<reference evidence="8" key="1">
    <citation type="journal article" date="2016" name="Genome Announc.">
        <title>Draft Genome Sequences of Five Rapidly Growing Mycobacterium Species, M. thermoresistibile, M. fortuitum subsp. acetamidolyticum, M. canariasense, M. brisbanense, and M. novocastrense.</title>
        <authorList>
            <person name="Katahira K."/>
            <person name="Ogura Y."/>
            <person name="Gotoh Y."/>
            <person name="Hayashi T."/>
        </authorList>
    </citation>
    <scope>NUCLEOTIDE SEQUENCE [LARGE SCALE GENOMIC DNA]</scope>
    <source>
        <strain evidence="8">JCM15298</strain>
    </source>
</reference>
<dbReference type="OrthoDB" id="117809at2"/>
<dbReference type="CDD" id="cd05299">
    <property type="entry name" value="CtBP_dh"/>
    <property type="match status" value="1"/>
</dbReference>
<dbReference type="InterPro" id="IPR050418">
    <property type="entry name" value="D-iso_2-hydroxyacid_DH_PdxB"/>
</dbReference>
<name>A0A117IA10_MYCCR</name>
<dbReference type="Pfam" id="PF00389">
    <property type="entry name" value="2-Hacid_dh"/>
    <property type="match status" value="1"/>
</dbReference>
<dbReference type="PANTHER" id="PTHR43761">
    <property type="entry name" value="D-ISOMER SPECIFIC 2-HYDROXYACID DEHYDROGENASE FAMILY PROTEIN (AFU_ORTHOLOGUE AFUA_1G13630)"/>
    <property type="match status" value="1"/>
</dbReference>
<dbReference type="Pfam" id="PF02826">
    <property type="entry name" value="2-Hacid_dh_C"/>
    <property type="match status" value="1"/>
</dbReference>
<dbReference type="InterPro" id="IPR043322">
    <property type="entry name" value="CtBP"/>
</dbReference>
<evidence type="ECO:0000256" key="3">
    <source>
        <dbReference type="ARBA" id="ARBA00023027"/>
    </source>
</evidence>
<evidence type="ECO:0000256" key="4">
    <source>
        <dbReference type="RuleBase" id="RU003719"/>
    </source>
</evidence>
<comment type="caution">
    <text evidence="7">The sequence shown here is derived from an EMBL/GenBank/DDBJ whole genome shotgun (WGS) entry which is preliminary data.</text>
</comment>
<feature type="domain" description="D-isomer specific 2-hydroxyacid dehydrogenase NAD-binding" evidence="6">
    <location>
        <begin position="112"/>
        <end position="284"/>
    </location>
</feature>
<proteinExistence type="inferred from homology"/>
<organism evidence="7 8">
    <name type="scientific">Mycolicibacterium canariasense</name>
    <name type="common">Mycobacterium canariasense</name>
    <dbReference type="NCBI Taxonomy" id="228230"/>
    <lineage>
        <taxon>Bacteria</taxon>
        <taxon>Bacillati</taxon>
        <taxon>Actinomycetota</taxon>
        <taxon>Actinomycetes</taxon>
        <taxon>Mycobacteriales</taxon>
        <taxon>Mycobacteriaceae</taxon>
        <taxon>Mycolicibacterium</taxon>
    </lineage>
</organism>
<evidence type="ECO:0000256" key="1">
    <source>
        <dbReference type="ARBA" id="ARBA00005854"/>
    </source>
</evidence>
<dbReference type="EMBL" id="BCSY01000039">
    <property type="protein sequence ID" value="GAS95585.1"/>
    <property type="molecule type" value="Genomic_DNA"/>
</dbReference>
<dbReference type="PANTHER" id="PTHR43761:SF1">
    <property type="entry name" value="D-ISOMER SPECIFIC 2-HYDROXYACID DEHYDROGENASE CATALYTIC DOMAIN-CONTAINING PROTEIN-RELATED"/>
    <property type="match status" value="1"/>
</dbReference>
<dbReference type="STRING" id="228230.RMCC_2551"/>
<dbReference type="InterPro" id="IPR036291">
    <property type="entry name" value="NAD(P)-bd_dom_sf"/>
</dbReference>
<dbReference type="GO" id="GO:0016616">
    <property type="term" value="F:oxidoreductase activity, acting on the CH-OH group of donors, NAD or NADP as acceptor"/>
    <property type="evidence" value="ECO:0007669"/>
    <property type="project" value="InterPro"/>
</dbReference>
<protein>
    <submittedName>
        <fullName evidence="7">2-hydroxyacid dehydrogenase</fullName>
    </submittedName>
</protein>
<reference evidence="8" key="2">
    <citation type="submission" date="2016-02" db="EMBL/GenBank/DDBJ databases">
        <title>Draft genome sequence of five rapidly growing Mycobacterium species.</title>
        <authorList>
            <person name="Katahira K."/>
            <person name="Gotou Y."/>
            <person name="Iida K."/>
            <person name="Ogura Y."/>
            <person name="Hayashi T."/>
        </authorList>
    </citation>
    <scope>NUCLEOTIDE SEQUENCE [LARGE SCALE GENOMIC DNA]</scope>
    <source>
        <strain evidence="8">JCM15298</strain>
    </source>
</reference>
<dbReference type="SUPFAM" id="SSF52283">
    <property type="entry name" value="Formate/glycerate dehydrogenase catalytic domain-like"/>
    <property type="match status" value="1"/>
</dbReference>
<keyword evidence="2 4" id="KW-0560">Oxidoreductase</keyword>
<dbReference type="AlphaFoldDB" id="A0A117IA10"/>
<evidence type="ECO:0000313" key="7">
    <source>
        <dbReference type="EMBL" id="GAS95585.1"/>
    </source>
</evidence>
<keyword evidence="3" id="KW-0520">NAD</keyword>
<evidence type="ECO:0000259" key="6">
    <source>
        <dbReference type="Pfam" id="PF02826"/>
    </source>
</evidence>
<dbReference type="GO" id="GO:0051287">
    <property type="term" value="F:NAD binding"/>
    <property type="evidence" value="ECO:0007669"/>
    <property type="project" value="InterPro"/>
</dbReference>
<evidence type="ECO:0000256" key="2">
    <source>
        <dbReference type="ARBA" id="ARBA00023002"/>
    </source>
</evidence>
<dbReference type="InterPro" id="IPR006139">
    <property type="entry name" value="D-isomer_2_OHA_DH_cat_dom"/>
</dbReference>
<evidence type="ECO:0000313" key="8">
    <source>
        <dbReference type="Proteomes" id="UP000069443"/>
    </source>
</evidence>